<dbReference type="Proteomes" id="UP001362999">
    <property type="component" value="Unassembled WGS sequence"/>
</dbReference>
<evidence type="ECO:0000256" key="1">
    <source>
        <dbReference type="ARBA" id="ARBA00004167"/>
    </source>
</evidence>
<evidence type="ECO:0000256" key="5">
    <source>
        <dbReference type="ARBA" id="ARBA00022833"/>
    </source>
</evidence>
<evidence type="ECO:0000256" key="10">
    <source>
        <dbReference type="SAM" id="Phobius"/>
    </source>
</evidence>
<feature type="compositionally biased region" description="Polar residues" evidence="9">
    <location>
        <begin position="147"/>
        <end position="159"/>
    </location>
</feature>
<name>A0AAW0DWC0_9AGAR</name>
<gene>
    <name evidence="12" type="ORF">R3P38DRAFT_2839696</name>
</gene>
<dbReference type="PROSITE" id="PS50089">
    <property type="entry name" value="ZF_RING_2"/>
    <property type="match status" value="1"/>
</dbReference>
<keyword evidence="13" id="KW-1185">Reference proteome</keyword>
<dbReference type="CDD" id="cd16454">
    <property type="entry name" value="RING-H2_PA-TM-RING"/>
    <property type="match status" value="1"/>
</dbReference>
<sequence>MVLPLLRPPRSFPSQNATILDATDSSAPPNTAVAMIVLYVVTGCVSLLFCIIIISGAIKAIRHPERYGPRRNENGGLDGWSRTRAGGLTRAILDTFPIVKFGTSTQSEESAAPETPADPKPPDLSTPQIPSSSTADTGTSRAHEKTPTGTNTTQASNEVSVVAAPPLNTIPAGIGRETCPICIVEFGEGDDLRVLPCDGAHRFHQTCVDPWLLELSTACPLCRHDFVALENMISGGSELEEQDPTEPSNHRTSRLRRFSRYVRFAGHRHDQDPGDTTAIGSVSRPSTTTRPSTPESDMRPL</sequence>
<dbReference type="EMBL" id="JAWWNJ010000004">
    <property type="protein sequence ID" value="KAK7057171.1"/>
    <property type="molecule type" value="Genomic_DNA"/>
</dbReference>
<feature type="region of interest" description="Disordered" evidence="9">
    <location>
        <begin position="265"/>
        <end position="301"/>
    </location>
</feature>
<accession>A0AAW0DWC0</accession>
<dbReference type="GO" id="GO:0016020">
    <property type="term" value="C:membrane"/>
    <property type="evidence" value="ECO:0007669"/>
    <property type="project" value="UniProtKB-SubCell"/>
</dbReference>
<feature type="compositionally biased region" description="Polar residues" evidence="9">
    <location>
        <begin position="125"/>
        <end position="140"/>
    </location>
</feature>
<evidence type="ECO:0000313" key="12">
    <source>
        <dbReference type="EMBL" id="KAK7057171.1"/>
    </source>
</evidence>
<evidence type="ECO:0000256" key="4">
    <source>
        <dbReference type="ARBA" id="ARBA00022771"/>
    </source>
</evidence>
<protein>
    <recommendedName>
        <fullName evidence="11">RING-type domain-containing protein</fullName>
    </recommendedName>
</protein>
<keyword evidence="5" id="KW-0862">Zinc</keyword>
<keyword evidence="3" id="KW-0479">Metal-binding</keyword>
<organism evidence="12 13">
    <name type="scientific">Favolaschia claudopus</name>
    <dbReference type="NCBI Taxonomy" id="2862362"/>
    <lineage>
        <taxon>Eukaryota</taxon>
        <taxon>Fungi</taxon>
        <taxon>Dikarya</taxon>
        <taxon>Basidiomycota</taxon>
        <taxon>Agaricomycotina</taxon>
        <taxon>Agaricomycetes</taxon>
        <taxon>Agaricomycetidae</taxon>
        <taxon>Agaricales</taxon>
        <taxon>Marasmiineae</taxon>
        <taxon>Mycenaceae</taxon>
        <taxon>Favolaschia</taxon>
    </lineage>
</organism>
<feature type="domain" description="RING-type" evidence="11">
    <location>
        <begin position="179"/>
        <end position="223"/>
    </location>
</feature>
<feature type="transmembrane region" description="Helical" evidence="10">
    <location>
        <begin position="36"/>
        <end position="61"/>
    </location>
</feature>
<comment type="caution">
    <text evidence="12">The sequence shown here is derived from an EMBL/GenBank/DDBJ whole genome shotgun (WGS) entry which is preliminary data.</text>
</comment>
<evidence type="ECO:0000256" key="7">
    <source>
        <dbReference type="ARBA" id="ARBA00023136"/>
    </source>
</evidence>
<evidence type="ECO:0000256" key="6">
    <source>
        <dbReference type="ARBA" id="ARBA00022989"/>
    </source>
</evidence>
<dbReference type="SUPFAM" id="SSF57850">
    <property type="entry name" value="RING/U-box"/>
    <property type="match status" value="1"/>
</dbReference>
<keyword evidence="7 10" id="KW-0472">Membrane</keyword>
<evidence type="ECO:0000259" key="11">
    <source>
        <dbReference type="PROSITE" id="PS50089"/>
    </source>
</evidence>
<evidence type="ECO:0000313" key="13">
    <source>
        <dbReference type="Proteomes" id="UP001362999"/>
    </source>
</evidence>
<comment type="subcellular location">
    <subcellularLocation>
        <location evidence="1">Membrane</location>
        <topology evidence="1">Single-pass membrane protein</topology>
    </subcellularLocation>
</comment>
<evidence type="ECO:0000256" key="3">
    <source>
        <dbReference type="ARBA" id="ARBA00022723"/>
    </source>
</evidence>
<proteinExistence type="predicted"/>
<dbReference type="GO" id="GO:0008270">
    <property type="term" value="F:zinc ion binding"/>
    <property type="evidence" value="ECO:0007669"/>
    <property type="project" value="UniProtKB-KW"/>
</dbReference>
<evidence type="ECO:0000256" key="8">
    <source>
        <dbReference type="PROSITE-ProRule" id="PRU00175"/>
    </source>
</evidence>
<keyword evidence="4 8" id="KW-0863">Zinc-finger</keyword>
<keyword evidence="2 10" id="KW-0812">Transmembrane</keyword>
<dbReference type="AlphaFoldDB" id="A0AAW0DWC0"/>
<feature type="region of interest" description="Disordered" evidence="9">
    <location>
        <begin position="103"/>
        <end position="160"/>
    </location>
</feature>
<dbReference type="InterPro" id="IPR013083">
    <property type="entry name" value="Znf_RING/FYVE/PHD"/>
</dbReference>
<dbReference type="Pfam" id="PF13639">
    <property type="entry name" value="zf-RING_2"/>
    <property type="match status" value="1"/>
</dbReference>
<evidence type="ECO:0000256" key="2">
    <source>
        <dbReference type="ARBA" id="ARBA00022692"/>
    </source>
</evidence>
<dbReference type="PANTHER" id="PTHR47168">
    <property type="entry name" value="RING ZINC FINGER DOMAIN SUPERFAMILY PROTEIN-RELATED"/>
    <property type="match status" value="1"/>
</dbReference>
<evidence type="ECO:0000256" key="9">
    <source>
        <dbReference type="SAM" id="MobiDB-lite"/>
    </source>
</evidence>
<dbReference type="Gene3D" id="3.30.40.10">
    <property type="entry name" value="Zinc/RING finger domain, C3HC4 (zinc finger)"/>
    <property type="match status" value="1"/>
</dbReference>
<feature type="compositionally biased region" description="Low complexity" evidence="9">
    <location>
        <begin position="283"/>
        <end position="294"/>
    </location>
</feature>
<dbReference type="InterPro" id="IPR001841">
    <property type="entry name" value="Znf_RING"/>
</dbReference>
<reference evidence="12 13" key="1">
    <citation type="journal article" date="2024" name="J Genomics">
        <title>Draft genome sequencing and assembly of Favolaschia claudopus CIRM-BRFM 2984 isolated from oak limbs.</title>
        <authorList>
            <person name="Navarro D."/>
            <person name="Drula E."/>
            <person name="Chaduli D."/>
            <person name="Cazenave R."/>
            <person name="Ahrendt S."/>
            <person name="Wang J."/>
            <person name="Lipzen A."/>
            <person name="Daum C."/>
            <person name="Barry K."/>
            <person name="Grigoriev I.V."/>
            <person name="Favel A."/>
            <person name="Rosso M.N."/>
            <person name="Martin F."/>
        </authorList>
    </citation>
    <scope>NUCLEOTIDE SEQUENCE [LARGE SCALE GENOMIC DNA]</scope>
    <source>
        <strain evidence="12 13">CIRM-BRFM 2984</strain>
    </source>
</reference>
<dbReference type="PANTHER" id="PTHR47168:SF1">
    <property type="entry name" value="OS02G0798600 PROTEIN"/>
    <property type="match status" value="1"/>
</dbReference>
<dbReference type="InterPro" id="IPR051653">
    <property type="entry name" value="E3_ligase_sorting_rcpt"/>
</dbReference>
<keyword evidence="6 10" id="KW-1133">Transmembrane helix</keyword>